<evidence type="ECO:0000259" key="4">
    <source>
        <dbReference type="PROSITE" id="PS50003"/>
    </source>
</evidence>
<dbReference type="EMBL" id="BRYA01001452">
    <property type="protein sequence ID" value="GMI43382.1"/>
    <property type="molecule type" value="Genomic_DNA"/>
</dbReference>
<dbReference type="InterPro" id="IPR045188">
    <property type="entry name" value="Boi1/Boi2-like"/>
</dbReference>
<feature type="domain" description="PH" evidence="4">
    <location>
        <begin position="57"/>
        <end position="178"/>
    </location>
</feature>
<dbReference type="Pfam" id="PF00169">
    <property type="entry name" value="PH"/>
    <property type="match status" value="1"/>
</dbReference>
<evidence type="ECO:0000313" key="6">
    <source>
        <dbReference type="Proteomes" id="UP001165065"/>
    </source>
</evidence>
<keyword evidence="6" id="KW-1185">Reference proteome</keyword>
<evidence type="ECO:0000256" key="3">
    <source>
        <dbReference type="SAM" id="MobiDB-lite"/>
    </source>
</evidence>
<gene>
    <name evidence="5" type="ORF">TrCOL_g112</name>
</gene>
<dbReference type="GO" id="GO:0005769">
    <property type="term" value="C:early endosome"/>
    <property type="evidence" value="ECO:0007669"/>
    <property type="project" value="TreeGrafter"/>
</dbReference>
<dbReference type="PANTHER" id="PTHR22902">
    <property type="entry name" value="SESQUIPEDALIAN"/>
    <property type="match status" value="1"/>
</dbReference>
<dbReference type="Proteomes" id="UP001165065">
    <property type="component" value="Unassembled WGS sequence"/>
</dbReference>
<reference evidence="6" key="1">
    <citation type="journal article" date="2023" name="Commun. Biol.">
        <title>Genome analysis of Parmales, the sister group of diatoms, reveals the evolutionary specialization of diatoms from phago-mixotrophs to photoautotrophs.</title>
        <authorList>
            <person name="Ban H."/>
            <person name="Sato S."/>
            <person name="Yoshikawa S."/>
            <person name="Yamada K."/>
            <person name="Nakamura Y."/>
            <person name="Ichinomiya M."/>
            <person name="Sato N."/>
            <person name="Blanc-Mathieu R."/>
            <person name="Endo H."/>
            <person name="Kuwata A."/>
            <person name="Ogata H."/>
        </authorList>
    </citation>
    <scope>NUCLEOTIDE SEQUENCE [LARGE SCALE GENOMIC DNA]</scope>
</reference>
<evidence type="ECO:0000256" key="2">
    <source>
        <dbReference type="SAM" id="Coils"/>
    </source>
</evidence>
<dbReference type="InterPro" id="IPR011993">
    <property type="entry name" value="PH-like_dom_sf"/>
</dbReference>
<dbReference type="GO" id="GO:0005802">
    <property type="term" value="C:trans-Golgi network"/>
    <property type="evidence" value="ECO:0007669"/>
    <property type="project" value="TreeGrafter"/>
</dbReference>
<accession>A0A9W7GGH7</accession>
<dbReference type="Gene3D" id="1.25.40.10">
    <property type="entry name" value="Tetratricopeptide repeat domain"/>
    <property type="match status" value="1"/>
</dbReference>
<feature type="coiled-coil region" evidence="2">
    <location>
        <begin position="597"/>
        <end position="665"/>
    </location>
</feature>
<comment type="caution">
    <text evidence="5">The sequence shown here is derived from an EMBL/GenBank/DDBJ whole genome shotgun (WGS) entry which is preliminary data.</text>
</comment>
<dbReference type="GO" id="GO:0055037">
    <property type="term" value="C:recycling endosome"/>
    <property type="evidence" value="ECO:0007669"/>
    <property type="project" value="TreeGrafter"/>
</dbReference>
<dbReference type="PROSITE" id="PS50003">
    <property type="entry name" value="PH_DOMAIN"/>
    <property type="match status" value="1"/>
</dbReference>
<dbReference type="GO" id="GO:0042147">
    <property type="term" value="P:retrograde transport, endosome to Golgi"/>
    <property type="evidence" value="ECO:0007669"/>
    <property type="project" value="TreeGrafter"/>
</dbReference>
<dbReference type="GO" id="GO:0007032">
    <property type="term" value="P:endosome organization"/>
    <property type="evidence" value="ECO:0007669"/>
    <property type="project" value="TreeGrafter"/>
</dbReference>
<dbReference type="GO" id="GO:0001881">
    <property type="term" value="P:receptor recycling"/>
    <property type="evidence" value="ECO:0007669"/>
    <property type="project" value="TreeGrafter"/>
</dbReference>
<dbReference type="AlphaFoldDB" id="A0A9W7GGH7"/>
<proteinExistence type="predicted"/>
<dbReference type="SUPFAM" id="SSF48452">
    <property type="entry name" value="TPR-like"/>
    <property type="match status" value="1"/>
</dbReference>
<keyword evidence="2" id="KW-0175">Coiled coil</keyword>
<dbReference type="Gene3D" id="2.30.29.30">
    <property type="entry name" value="Pleckstrin-homology domain (PH domain)/Phosphotyrosine-binding domain (PTB)"/>
    <property type="match status" value="1"/>
</dbReference>
<sequence length="757" mass="85626">MSSPPLPSTEPFGLDPTLSPPAPPLDFDNSAVLDDCCEPTDDDLIARQCKKFDAISGFTHEGYLYKQGQHGVGTRTLTKIIQGGLYKRRWLKLDVVKEKKLQKQLGLTATLLYYESHNSIKKNGEIDVQSITQVDTEKNDGPSEFSLNITTKTRVWKFSCDSEVERQVWKSALEKLLNMLSISSVLSVIHDVPPLPPLPVSPSTLEFLHTALKLQNVRAKAEREERALLSEGVLSSNAEFVSFGAVSSEMRSTPLTQPTGVSGNEVMKVETLVKEALLAEPSYHALLDEVMKEHGLDRWRKVTVNGQQVYGENKYFAEDGNTEPLGKVVGSGKTTIPPKSKEWCVQRASTAYNNEMRRVVDVLKTIIVLDEEATLVSVARFIMSRWRVVRMNNTFRSPAFTGQRDLTLNVAIPLPSASVLRKESKKKFHIVEINLQLSGFLNLKEEAHVPYLYFKDLSDLRFLGPSVSSFFDDMEDGENIADYLQRIIKSDNWSALENLDDMVGIRMMADWEVKIRTSRRLVELAEGHHSETTLLGRAHEFANACENMNMESDAIAIYEKVIQARDRIFGDKDRDIMLAVDRMAGMYRSKGELDTALDMYQDAVKKLQAVMKDERRDFATKLEQCKLEGEKNLERLKLEDEKNLASALEEAKKSEEASLEKAKKRSDANVVLLKTGLEARLKDEVARVREGGEMKLEDALRELDDRLHKEKEAATINIGNFAFYRVGESKIRNYTPCVENVFTKWLLFLRNSTIRAK</sequence>
<dbReference type="SUPFAM" id="SSF50729">
    <property type="entry name" value="PH domain-like"/>
    <property type="match status" value="1"/>
</dbReference>
<protein>
    <recommendedName>
        <fullName evidence="4">PH domain-containing protein</fullName>
    </recommendedName>
</protein>
<dbReference type="OrthoDB" id="1658288at2759"/>
<dbReference type="GO" id="GO:0005829">
    <property type="term" value="C:cytosol"/>
    <property type="evidence" value="ECO:0007669"/>
    <property type="project" value="GOC"/>
</dbReference>
<dbReference type="InterPro" id="IPR011990">
    <property type="entry name" value="TPR-like_helical_dom_sf"/>
</dbReference>
<name>A0A9W7GGH7_9STRA</name>
<organism evidence="5 6">
    <name type="scientific">Triparma columacea</name>
    <dbReference type="NCBI Taxonomy" id="722753"/>
    <lineage>
        <taxon>Eukaryota</taxon>
        <taxon>Sar</taxon>
        <taxon>Stramenopiles</taxon>
        <taxon>Ochrophyta</taxon>
        <taxon>Bolidophyceae</taxon>
        <taxon>Parmales</taxon>
        <taxon>Triparmaceae</taxon>
        <taxon>Triparma</taxon>
    </lineage>
</organism>
<evidence type="ECO:0000256" key="1">
    <source>
        <dbReference type="ARBA" id="ARBA00022553"/>
    </source>
</evidence>
<dbReference type="SMART" id="SM00233">
    <property type="entry name" value="PH"/>
    <property type="match status" value="1"/>
</dbReference>
<feature type="region of interest" description="Disordered" evidence="3">
    <location>
        <begin position="1"/>
        <end position="25"/>
    </location>
</feature>
<keyword evidence="1" id="KW-0597">Phosphoprotein</keyword>
<evidence type="ECO:0000313" key="5">
    <source>
        <dbReference type="EMBL" id="GMI43382.1"/>
    </source>
</evidence>
<dbReference type="InterPro" id="IPR001849">
    <property type="entry name" value="PH_domain"/>
</dbReference>
<dbReference type="PANTHER" id="PTHR22902:SF27">
    <property type="entry name" value="PLECKSTRIN HOMOLOGY DOMAIN-CONTAINING FAMILY A MEMBER 3"/>
    <property type="match status" value="1"/>
</dbReference>